<protein>
    <recommendedName>
        <fullName evidence="3">Winged helix DNA-binding domain-containing protein</fullName>
    </recommendedName>
</protein>
<dbReference type="Pfam" id="PF06224">
    <property type="entry name" value="AlkZ-like"/>
    <property type="match status" value="1"/>
</dbReference>
<proteinExistence type="predicted"/>
<organism evidence="1 2">
    <name type="scientific">Cellulomonas composti</name>
    <dbReference type="NCBI Taxonomy" id="266130"/>
    <lineage>
        <taxon>Bacteria</taxon>
        <taxon>Bacillati</taxon>
        <taxon>Actinomycetota</taxon>
        <taxon>Actinomycetes</taxon>
        <taxon>Micrococcales</taxon>
        <taxon>Cellulomonadaceae</taxon>
        <taxon>Cellulomonas</taxon>
    </lineage>
</organism>
<dbReference type="InterPro" id="IPR009351">
    <property type="entry name" value="AlkZ-like"/>
</dbReference>
<dbReference type="EMBL" id="BJWG01000006">
    <property type="protein sequence ID" value="GEL95039.1"/>
    <property type="molecule type" value="Genomic_DNA"/>
</dbReference>
<evidence type="ECO:0008006" key="3">
    <source>
        <dbReference type="Google" id="ProtNLM"/>
    </source>
</evidence>
<reference evidence="1 2" key="1">
    <citation type="submission" date="2019-07" db="EMBL/GenBank/DDBJ databases">
        <title>Whole genome shotgun sequence of Cellulomonas composti NBRC 100758.</title>
        <authorList>
            <person name="Hosoyama A."/>
            <person name="Uohara A."/>
            <person name="Ohji S."/>
            <person name="Ichikawa N."/>
        </authorList>
    </citation>
    <scope>NUCLEOTIDE SEQUENCE [LARGE SCALE GENOMIC DNA]</scope>
    <source>
        <strain evidence="1 2">NBRC 100758</strain>
    </source>
</reference>
<dbReference type="AlphaFoldDB" id="A0A511JB74"/>
<sequence>MEVARSRVAAQRLVGPPLASAPGVVEHLLAVQAQELGYARWSLAQRSGADLATVQTALDEGRVLRTHALRPTWHFLAADDVRWVQALTGPRVAAACRYQERTIGVDDELVARAGAVLTRVLAGGEHLTRDEVRIALAASGLDLAGAPLALVLLRCELDALLVSGVARGTRQTYALLDERVPGGRDLRGDDALVELVRRYLVGHGPATVADLSWWSSQTRTDLRRALADLAGEVERIEVDGLTLWHVPAPAPVPVPASPDVHLLQTYDEYVVGFSESRRFFNATAADIGPGNSNQFFHPVLLDSQVVAAWRPTTKGRTATVVVRPWVELEPATIAAIETQVHRWAACNDLDPVLELAPVTTAPPARPPARPA</sequence>
<dbReference type="RefSeq" id="WP_246117438.1">
    <property type="nucleotide sequence ID" value="NZ_BJWG01000006.1"/>
</dbReference>
<name>A0A511JB74_9CELL</name>
<evidence type="ECO:0000313" key="2">
    <source>
        <dbReference type="Proteomes" id="UP000321720"/>
    </source>
</evidence>
<dbReference type="PANTHER" id="PTHR38479:SF2">
    <property type="entry name" value="WINGED HELIX DNA-BINDING DOMAIN-CONTAINING PROTEIN"/>
    <property type="match status" value="1"/>
</dbReference>
<accession>A0A511JB74</accession>
<gene>
    <name evidence="1" type="ORF">CCO02nite_16970</name>
</gene>
<evidence type="ECO:0000313" key="1">
    <source>
        <dbReference type="EMBL" id="GEL95039.1"/>
    </source>
</evidence>
<dbReference type="Proteomes" id="UP000321720">
    <property type="component" value="Unassembled WGS sequence"/>
</dbReference>
<keyword evidence="2" id="KW-1185">Reference proteome</keyword>
<comment type="caution">
    <text evidence="1">The sequence shown here is derived from an EMBL/GenBank/DDBJ whole genome shotgun (WGS) entry which is preliminary data.</text>
</comment>
<dbReference type="PANTHER" id="PTHR38479">
    <property type="entry name" value="LMO0824 PROTEIN"/>
    <property type="match status" value="1"/>
</dbReference>